<feature type="domain" description="Glutamine amidotransferase" evidence="15">
    <location>
        <begin position="329"/>
        <end position="548"/>
    </location>
</feature>
<dbReference type="HOGENOM" id="CLU_011675_5_0_14"/>
<protein>
    <recommendedName>
        <fullName evidence="3">CTP synthase (glutamine hydrolyzing)</fullName>
        <ecNumber evidence="3">6.3.4.2</ecNumber>
    </recommendedName>
    <alternativeName>
        <fullName evidence="13">Cytidine 5'-triphosphate synthase</fullName>
    </alternativeName>
    <alternativeName>
        <fullName evidence="14">Cytidine triphosphate synthetase</fullName>
    </alternativeName>
    <alternativeName>
        <fullName evidence="12">UTP--ammonia ligase</fullName>
    </alternativeName>
</protein>
<dbReference type="InterPro" id="IPR004468">
    <property type="entry name" value="CTP_synthase"/>
</dbReference>
<dbReference type="FunFam" id="3.40.50.300:FF:000009">
    <property type="entry name" value="CTP synthase"/>
    <property type="match status" value="1"/>
</dbReference>
<comment type="pathway">
    <text evidence="1">Pyrimidine metabolism; CTP biosynthesis via de novo pathway; CTP from UDP: step 2/2.</text>
</comment>
<keyword evidence="5" id="KW-0479">Metal-binding</keyword>
<dbReference type="EC" id="6.3.4.2" evidence="3"/>
<dbReference type="GO" id="GO:0044210">
    <property type="term" value="P:'de novo' CTP biosynthetic process"/>
    <property type="evidence" value="ECO:0007669"/>
    <property type="project" value="UniProtKB-UniPathway"/>
</dbReference>
<gene>
    <name evidence="17" type="primary">pyrG</name>
    <name evidence="17" type="ordered locus">MARTH_orf596</name>
</gene>
<keyword evidence="4" id="KW-0436">Ligase</keyword>
<dbReference type="Gene3D" id="3.40.50.300">
    <property type="entry name" value="P-loop containing nucleotide triphosphate hydrolases"/>
    <property type="match status" value="1"/>
</dbReference>
<dbReference type="SUPFAM" id="SSF52317">
    <property type="entry name" value="Class I glutamine amidotransferase-like"/>
    <property type="match status" value="1"/>
</dbReference>
<feature type="domain" description="CTP synthase N-terminal" evidence="16">
    <location>
        <begin position="28"/>
        <end position="291"/>
    </location>
</feature>
<keyword evidence="10" id="KW-0665">Pyrimidine biosynthesis</keyword>
<evidence type="ECO:0000256" key="3">
    <source>
        <dbReference type="ARBA" id="ARBA00012291"/>
    </source>
</evidence>
<dbReference type="SUPFAM" id="SSF52540">
    <property type="entry name" value="P-loop containing nucleoside triphosphate hydrolases"/>
    <property type="match status" value="1"/>
</dbReference>
<accession>B3PMY7</accession>
<evidence type="ECO:0000256" key="4">
    <source>
        <dbReference type="ARBA" id="ARBA00022598"/>
    </source>
</evidence>
<evidence type="ECO:0000313" key="17">
    <source>
        <dbReference type="EMBL" id="ACF07389.1"/>
    </source>
</evidence>
<evidence type="ECO:0000313" key="18">
    <source>
        <dbReference type="Proteomes" id="UP000008812"/>
    </source>
</evidence>
<dbReference type="GO" id="GO:0042802">
    <property type="term" value="F:identical protein binding"/>
    <property type="evidence" value="ECO:0007669"/>
    <property type="project" value="TreeGrafter"/>
</dbReference>
<reference evidence="17 18" key="1">
    <citation type="journal article" date="2008" name="Infect. Immun.">
        <title>Genome of Mycoplasma arthritidis.</title>
        <authorList>
            <person name="Dybvig K."/>
            <person name="Zuhua C."/>
            <person name="Lao P."/>
            <person name="Jordan D.S."/>
            <person name="French C.T."/>
            <person name="Tu A.H."/>
            <person name="Loraine A.E."/>
        </authorList>
    </citation>
    <scope>NUCLEOTIDE SEQUENCE [LARGE SCALE GENOMIC DNA]</scope>
    <source>
        <strain evidence="17 18">158L3-1</strain>
    </source>
</reference>
<dbReference type="Gene3D" id="3.40.50.880">
    <property type="match status" value="1"/>
</dbReference>
<evidence type="ECO:0000256" key="5">
    <source>
        <dbReference type="ARBA" id="ARBA00022723"/>
    </source>
</evidence>
<dbReference type="GO" id="GO:0003883">
    <property type="term" value="F:CTP synthase activity"/>
    <property type="evidence" value="ECO:0007669"/>
    <property type="project" value="UniProtKB-EC"/>
</dbReference>
<proteinExistence type="inferred from homology"/>
<dbReference type="AlphaFoldDB" id="B3PMY7"/>
<evidence type="ECO:0000256" key="1">
    <source>
        <dbReference type="ARBA" id="ARBA00005171"/>
    </source>
</evidence>
<evidence type="ECO:0000256" key="14">
    <source>
        <dbReference type="ARBA" id="ARBA00083191"/>
    </source>
</evidence>
<dbReference type="EMBL" id="CP001047">
    <property type="protein sequence ID" value="ACF07389.1"/>
    <property type="molecule type" value="Genomic_DNA"/>
</dbReference>
<name>B3PMY7_META1</name>
<dbReference type="InterPro" id="IPR017926">
    <property type="entry name" value="GATASE"/>
</dbReference>
<keyword evidence="7" id="KW-0067">ATP-binding</keyword>
<dbReference type="NCBIfam" id="TIGR00337">
    <property type="entry name" value="PyrG"/>
    <property type="match status" value="1"/>
</dbReference>
<keyword evidence="9" id="KW-0315">Glutamine amidotransferase</keyword>
<dbReference type="UniPathway" id="UPA00159">
    <property type="reaction ID" value="UER00277"/>
</dbReference>
<evidence type="ECO:0000256" key="9">
    <source>
        <dbReference type="ARBA" id="ARBA00022962"/>
    </source>
</evidence>
<keyword evidence="8" id="KW-0460">Magnesium</keyword>
<dbReference type="GO" id="GO:0019856">
    <property type="term" value="P:pyrimidine nucleobase biosynthetic process"/>
    <property type="evidence" value="ECO:0007669"/>
    <property type="project" value="TreeGrafter"/>
</dbReference>
<evidence type="ECO:0000256" key="13">
    <source>
        <dbReference type="ARBA" id="ARBA00079941"/>
    </source>
</evidence>
<evidence type="ECO:0000256" key="2">
    <source>
        <dbReference type="ARBA" id="ARBA00007533"/>
    </source>
</evidence>
<dbReference type="CDD" id="cd03113">
    <property type="entry name" value="CTPS_N"/>
    <property type="match status" value="1"/>
</dbReference>
<evidence type="ECO:0000256" key="11">
    <source>
        <dbReference type="ARBA" id="ARBA00047781"/>
    </source>
</evidence>
<organism evidence="17 18">
    <name type="scientific">Metamycoplasma arthritidis (strain 158L3-1)</name>
    <name type="common">Mycoplasma arthritidis</name>
    <dbReference type="NCBI Taxonomy" id="243272"/>
    <lineage>
        <taxon>Bacteria</taxon>
        <taxon>Bacillati</taxon>
        <taxon>Mycoplasmatota</taxon>
        <taxon>Mycoplasmoidales</taxon>
        <taxon>Metamycoplasmataceae</taxon>
        <taxon>Metamycoplasma</taxon>
    </lineage>
</organism>
<evidence type="ECO:0000256" key="8">
    <source>
        <dbReference type="ARBA" id="ARBA00022842"/>
    </source>
</evidence>
<evidence type="ECO:0000256" key="6">
    <source>
        <dbReference type="ARBA" id="ARBA00022741"/>
    </source>
</evidence>
<keyword evidence="18" id="KW-1185">Reference proteome</keyword>
<comment type="similarity">
    <text evidence="2">Belongs to the CTP synthase family.</text>
</comment>
<keyword evidence="6" id="KW-0547">Nucleotide-binding</keyword>
<sequence length="557" mass="63517">MLLYLVFVILFIIKRLKNREVILPMNTKYIFVTGGVVSGLGKGVLAASVGYLLKERGFKVFSMKLDPYLNANPGILSPIEHGECFVTDDGTETDLDLGYYERFMDTNLTCDSSFTSGKLFRKLLEKENNGDFKGQTIQMVPHFTNEIQDVILNIEKKYQADIAIIEIGGTVGDLESNPYFYGIAQLKYLYPQNVFFIHTGFVPYLESSQEFKSKPTQHSIATLRSLGISPNIVFLRSHMPISEDISAKIAKFSFLDKSNIINVPDFDVIYEIPLYLDTKNVADIICRHLNIKARSKVNLAKWKEFVNSLKNKNKKEITIAMCGKYVSFLDSYKSIIQSIIFASVAKNVNVDFKWIDTTKINEDELKNILLNVHGLVLLPGSGLEGWENEILAAKIARDSNLPTLGICLGFSAMAVEQARRIKPNANSIEFRDLDEDAFFVTTKIFGFDENKYHVRIGSRKINILPNTKAKKIYNKEQIEERHKHRYFVSYDIALAISDENAHFSSFNESKEIAETFELKNHPFYFGVQYHPEYKTRPLNVGKLFPTFLEAALQNKKR</sequence>
<dbReference type="PANTHER" id="PTHR11550:SF0">
    <property type="entry name" value="CTP SYNTHASE-RELATED"/>
    <property type="match status" value="1"/>
</dbReference>
<dbReference type="Pfam" id="PF06418">
    <property type="entry name" value="CTP_synth_N"/>
    <property type="match status" value="1"/>
</dbReference>
<dbReference type="STRING" id="243272.MARTH_orf596"/>
<dbReference type="InterPro" id="IPR017456">
    <property type="entry name" value="CTP_synthase_N"/>
</dbReference>
<dbReference type="InterPro" id="IPR033828">
    <property type="entry name" value="GATase1_CTP_Synthase"/>
</dbReference>
<dbReference type="GO" id="GO:0005829">
    <property type="term" value="C:cytosol"/>
    <property type="evidence" value="ECO:0007669"/>
    <property type="project" value="TreeGrafter"/>
</dbReference>
<dbReference type="InterPro" id="IPR029062">
    <property type="entry name" value="Class_I_gatase-like"/>
</dbReference>
<dbReference type="KEGG" id="mat:MARTH_orf596"/>
<dbReference type="PANTHER" id="PTHR11550">
    <property type="entry name" value="CTP SYNTHASE"/>
    <property type="match status" value="1"/>
</dbReference>
<evidence type="ECO:0000256" key="7">
    <source>
        <dbReference type="ARBA" id="ARBA00022840"/>
    </source>
</evidence>
<dbReference type="GO" id="GO:0046872">
    <property type="term" value="F:metal ion binding"/>
    <property type="evidence" value="ECO:0007669"/>
    <property type="project" value="UniProtKB-KW"/>
</dbReference>
<dbReference type="InterPro" id="IPR027417">
    <property type="entry name" value="P-loop_NTPase"/>
</dbReference>
<evidence type="ECO:0000259" key="16">
    <source>
        <dbReference type="Pfam" id="PF06418"/>
    </source>
</evidence>
<dbReference type="eggNOG" id="COG0504">
    <property type="taxonomic scope" value="Bacteria"/>
</dbReference>
<dbReference type="Proteomes" id="UP000008812">
    <property type="component" value="Chromosome"/>
</dbReference>
<dbReference type="NCBIfam" id="NF003792">
    <property type="entry name" value="PRK05380.1"/>
    <property type="match status" value="1"/>
</dbReference>
<evidence type="ECO:0000259" key="15">
    <source>
        <dbReference type="Pfam" id="PF00117"/>
    </source>
</evidence>
<dbReference type="CDD" id="cd01746">
    <property type="entry name" value="GATase1_CTP_Synthase"/>
    <property type="match status" value="1"/>
</dbReference>
<evidence type="ECO:0000256" key="12">
    <source>
        <dbReference type="ARBA" id="ARBA00075170"/>
    </source>
</evidence>
<comment type="catalytic activity">
    <reaction evidence="11">
        <text>UTP + L-glutamine + ATP + H2O = CTP + L-glutamate + ADP + phosphate + 2 H(+)</text>
        <dbReference type="Rhea" id="RHEA:26426"/>
        <dbReference type="ChEBI" id="CHEBI:15377"/>
        <dbReference type="ChEBI" id="CHEBI:15378"/>
        <dbReference type="ChEBI" id="CHEBI:29985"/>
        <dbReference type="ChEBI" id="CHEBI:30616"/>
        <dbReference type="ChEBI" id="CHEBI:37563"/>
        <dbReference type="ChEBI" id="CHEBI:43474"/>
        <dbReference type="ChEBI" id="CHEBI:46398"/>
        <dbReference type="ChEBI" id="CHEBI:58359"/>
        <dbReference type="ChEBI" id="CHEBI:456216"/>
        <dbReference type="EC" id="6.3.4.2"/>
    </reaction>
</comment>
<evidence type="ECO:0000256" key="10">
    <source>
        <dbReference type="ARBA" id="ARBA00022975"/>
    </source>
</evidence>
<dbReference type="PROSITE" id="PS51273">
    <property type="entry name" value="GATASE_TYPE_1"/>
    <property type="match status" value="1"/>
</dbReference>
<dbReference type="Pfam" id="PF00117">
    <property type="entry name" value="GATase"/>
    <property type="match status" value="1"/>
</dbReference>
<dbReference type="GO" id="GO:0005524">
    <property type="term" value="F:ATP binding"/>
    <property type="evidence" value="ECO:0007669"/>
    <property type="project" value="UniProtKB-KW"/>
</dbReference>